<dbReference type="PANTHER" id="PTHR47590:SF1">
    <property type="entry name" value="F-BOX_KELCH-REPEAT PROTEIN SKIP25"/>
    <property type="match status" value="1"/>
</dbReference>
<accession>A0AAW0LV23</accession>
<dbReference type="EMBL" id="PKMF04000045">
    <property type="protein sequence ID" value="KAK7855497.1"/>
    <property type="molecule type" value="Genomic_DNA"/>
</dbReference>
<name>A0AAW0LV23_QUESU</name>
<keyword evidence="2" id="KW-1185">Reference proteome</keyword>
<sequence>MANAFTFSTKRKEITGHNHQQHDEAILLPGLPDQIAQLCLSFINPSLLYSVCHSWRRLIYSPSFPPFFSLYALLHYSQSPNSIEFFNFDPISSTWHLLPPPPPLHHVLLHHPSFISQNFPIQSVSVSQNLVLLAATTHNFAPALSHPLIFNPLSKTWSSGPPLSTPRRWCAAGAVRSTVYVASGIGSHFSNDTACSLEKWDHDHHGEWKRKSSLLRHGRFSREAIDAVGWRGKLYMVNVKAKEGMVYNVDKDEWEEMPEGMLRGWKGPVAAMDEDVMYLVDEAKGALRKYDHEKDLWEEIMESERLKGAQHVAAGGGKLCVVCGGSGIVVVDVVASPKKLWVLDMPMGFEALRVHILPRMTRPDFDFPVLPSTSME</sequence>
<evidence type="ECO:0000313" key="1">
    <source>
        <dbReference type="EMBL" id="KAK7855497.1"/>
    </source>
</evidence>
<dbReference type="AlphaFoldDB" id="A0AAW0LV23"/>
<protein>
    <submittedName>
        <fullName evidence="1">F-box/kelch-repeat protein skip25</fullName>
    </submittedName>
</protein>
<dbReference type="SUPFAM" id="SSF117281">
    <property type="entry name" value="Kelch motif"/>
    <property type="match status" value="1"/>
</dbReference>
<organism evidence="1 2">
    <name type="scientific">Quercus suber</name>
    <name type="common">Cork oak</name>
    <dbReference type="NCBI Taxonomy" id="58331"/>
    <lineage>
        <taxon>Eukaryota</taxon>
        <taxon>Viridiplantae</taxon>
        <taxon>Streptophyta</taxon>
        <taxon>Embryophyta</taxon>
        <taxon>Tracheophyta</taxon>
        <taxon>Spermatophyta</taxon>
        <taxon>Magnoliopsida</taxon>
        <taxon>eudicotyledons</taxon>
        <taxon>Gunneridae</taxon>
        <taxon>Pentapetalae</taxon>
        <taxon>rosids</taxon>
        <taxon>fabids</taxon>
        <taxon>Fagales</taxon>
        <taxon>Fagaceae</taxon>
        <taxon>Quercus</taxon>
    </lineage>
</organism>
<dbReference type="PANTHER" id="PTHR47590">
    <property type="entry name" value="F-BOX/KELCH-REPEAT PROTEIN SKIP25"/>
    <property type="match status" value="1"/>
</dbReference>
<evidence type="ECO:0000313" key="2">
    <source>
        <dbReference type="Proteomes" id="UP000237347"/>
    </source>
</evidence>
<dbReference type="InterPro" id="IPR015915">
    <property type="entry name" value="Kelch-typ_b-propeller"/>
</dbReference>
<proteinExistence type="predicted"/>
<gene>
    <name evidence="1" type="primary">SKIP25_1</name>
    <name evidence="1" type="ORF">CFP56_027836</name>
</gene>
<dbReference type="Gene3D" id="2.120.10.80">
    <property type="entry name" value="Kelch-type beta propeller"/>
    <property type="match status" value="1"/>
</dbReference>
<comment type="caution">
    <text evidence="1">The sequence shown here is derived from an EMBL/GenBank/DDBJ whole genome shotgun (WGS) entry which is preliminary data.</text>
</comment>
<reference evidence="1 2" key="1">
    <citation type="journal article" date="2018" name="Sci. Data">
        <title>The draft genome sequence of cork oak.</title>
        <authorList>
            <person name="Ramos A.M."/>
            <person name="Usie A."/>
            <person name="Barbosa P."/>
            <person name="Barros P.M."/>
            <person name="Capote T."/>
            <person name="Chaves I."/>
            <person name="Simoes F."/>
            <person name="Abreu I."/>
            <person name="Carrasquinho I."/>
            <person name="Faro C."/>
            <person name="Guimaraes J.B."/>
            <person name="Mendonca D."/>
            <person name="Nobrega F."/>
            <person name="Rodrigues L."/>
            <person name="Saibo N.J.M."/>
            <person name="Varela M.C."/>
            <person name="Egas C."/>
            <person name="Matos J."/>
            <person name="Miguel C.M."/>
            <person name="Oliveira M.M."/>
            <person name="Ricardo C.P."/>
            <person name="Goncalves S."/>
        </authorList>
    </citation>
    <scope>NUCLEOTIDE SEQUENCE [LARGE SCALE GENOMIC DNA]</scope>
    <source>
        <strain evidence="2">cv. HL8</strain>
    </source>
</reference>
<dbReference type="Proteomes" id="UP000237347">
    <property type="component" value="Unassembled WGS sequence"/>
</dbReference>